<accession>A0A0N4ZIX4</accession>
<name>A0A0N4ZIX4_PARTI</name>
<organism evidence="2 3">
    <name type="scientific">Parastrongyloides trichosuri</name>
    <name type="common">Possum-specific nematode worm</name>
    <dbReference type="NCBI Taxonomy" id="131310"/>
    <lineage>
        <taxon>Eukaryota</taxon>
        <taxon>Metazoa</taxon>
        <taxon>Ecdysozoa</taxon>
        <taxon>Nematoda</taxon>
        <taxon>Chromadorea</taxon>
        <taxon>Rhabditida</taxon>
        <taxon>Tylenchina</taxon>
        <taxon>Panagrolaimomorpha</taxon>
        <taxon>Strongyloidoidea</taxon>
        <taxon>Strongyloididae</taxon>
        <taxon>Parastrongyloides</taxon>
    </lineage>
</organism>
<reference evidence="3" key="1">
    <citation type="submission" date="2017-02" db="UniProtKB">
        <authorList>
            <consortium name="WormBaseParasite"/>
        </authorList>
    </citation>
    <scope>IDENTIFICATION</scope>
</reference>
<evidence type="ECO:0000313" key="3">
    <source>
        <dbReference type="WBParaSite" id="PTRK_0000788800.1"/>
    </source>
</evidence>
<dbReference type="Proteomes" id="UP000038045">
    <property type="component" value="Unplaced"/>
</dbReference>
<evidence type="ECO:0000313" key="2">
    <source>
        <dbReference type="Proteomes" id="UP000038045"/>
    </source>
</evidence>
<dbReference type="WBParaSite" id="PTRK_0000788800.1">
    <property type="protein sequence ID" value="PTRK_0000788800.1"/>
    <property type="gene ID" value="PTRK_0000788800"/>
</dbReference>
<feature type="region of interest" description="Disordered" evidence="1">
    <location>
        <begin position="161"/>
        <end position="189"/>
    </location>
</feature>
<keyword evidence="2" id="KW-1185">Reference proteome</keyword>
<protein>
    <submittedName>
        <fullName evidence="3">Uncharacterized protein</fullName>
    </submittedName>
</protein>
<proteinExistence type="predicted"/>
<dbReference type="AlphaFoldDB" id="A0A0N4ZIX4"/>
<sequence>MNFNATNLCLSQGFIHQSSCPTTSSGYWTREEFLEIIILIVDLLNCSPNLVSFIKWLLVFLVARNLPVFGAGNQRRESAADIPAATGGGSLEEQPLLWLLVFLAARNFPVFGAENQRRESAADIPAATGGGSLEEGGLEGVLVFLAARNLPVFGAGNQRRESAADIPAATGGGSLEEGGLEGVVVDPSP</sequence>
<evidence type="ECO:0000256" key="1">
    <source>
        <dbReference type="SAM" id="MobiDB-lite"/>
    </source>
</evidence>